<keyword evidence="4" id="KW-0408">Iron</keyword>
<feature type="domain" description="4Fe-4S ferredoxin-type" evidence="6">
    <location>
        <begin position="65"/>
        <end position="95"/>
    </location>
</feature>
<dbReference type="PROSITE" id="PS51379">
    <property type="entry name" value="4FE4S_FER_2"/>
    <property type="match status" value="1"/>
</dbReference>
<dbReference type="AlphaFoldDB" id="A0A4Q2K6L0"/>
<comment type="caution">
    <text evidence="7">The sequence shown here is derived from an EMBL/GenBank/DDBJ whole genome shotgun (WGS) entry which is preliminary data.</text>
</comment>
<evidence type="ECO:0000256" key="2">
    <source>
        <dbReference type="ARBA" id="ARBA00022485"/>
    </source>
</evidence>
<keyword evidence="8" id="KW-1185">Reference proteome</keyword>
<dbReference type="InterPro" id="IPR017896">
    <property type="entry name" value="4Fe4S_Fe-S-bd"/>
</dbReference>
<evidence type="ECO:0000256" key="5">
    <source>
        <dbReference type="ARBA" id="ARBA00023014"/>
    </source>
</evidence>
<dbReference type="OrthoDB" id="9794954at2"/>
<dbReference type="InterPro" id="IPR017900">
    <property type="entry name" value="4Fe4S_Fe_S_CS"/>
</dbReference>
<dbReference type="Pfam" id="PF12838">
    <property type="entry name" value="Fer4_7"/>
    <property type="match status" value="1"/>
</dbReference>
<evidence type="ECO:0000313" key="8">
    <source>
        <dbReference type="Proteomes" id="UP000293345"/>
    </source>
</evidence>
<evidence type="ECO:0000256" key="4">
    <source>
        <dbReference type="ARBA" id="ARBA00023004"/>
    </source>
</evidence>
<dbReference type="SUPFAM" id="SSF54862">
    <property type="entry name" value="4Fe-4S ferredoxins"/>
    <property type="match status" value="1"/>
</dbReference>
<evidence type="ECO:0000256" key="1">
    <source>
        <dbReference type="ARBA" id="ARBA00001966"/>
    </source>
</evidence>
<accession>A0A4Q2K6L0</accession>
<evidence type="ECO:0000259" key="6">
    <source>
        <dbReference type="PROSITE" id="PS51379"/>
    </source>
</evidence>
<reference evidence="7 8" key="1">
    <citation type="submission" date="2019-01" db="EMBL/GenBank/DDBJ databases">
        <title>Senegalimassilia sp. nov. KGMB04484 isolated human feces.</title>
        <authorList>
            <person name="Han K.-I."/>
            <person name="Kim J.-S."/>
            <person name="Lee K.C."/>
            <person name="Suh M.K."/>
            <person name="Eom M.K."/>
            <person name="Lee J.H."/>
            <person name="Park S.-H."/>
            <person name="Kang S.W."/>
            <person name="Park J.-E."/>
            <person name="Oh B.S."/>
            <person name="Yu S.Y."/>
            <person name="Choi S.-H."/>
            <person name="Lee D.H."/>
            <person name="Yoon H."/>
            <person name="Kim B.-Y."/>
            <person name="Lee J.H."/>
            <person name="Lee J.-S."/>
        </authorList>
    </citation>
    <scope>NUCLEOTIDE SEQUENCE [LARGE SCALE GENOMIC DNA]</scope>
    <source>
        <strain evidence="7 8">KGMB04484</strain>
    </source>
</reference>
<comment type="cofactor">
    <cofactor evidence="1">
        <name>[4Fe-4S] cluster</name>
        <dbReference type="ChEBI" id="CHEBI:49883"/>
    </cofactor>
</comment>
<dbReference type="Proteomes" id="UP000293345">
    <property type="component" value="Unassembled WGS sequence"/>
</dbReference>
<protein>
    <submittedName>
        <fullName evidence="7">4Fe-4S dicluster domain-containing protein</fullName>
    </submittedName>
</protein>
<dbReference type="InterPro" id="IPR050157">
    <property type="entry name" value="PSI_iron-sulfur_center"/>
</dbReference>
<dbReference type="Gene3D" id="3.30.70.20">
    <property type="match status" value="1"/>
</dbReference>
<dbReference type="PROSITE" id="PS00198">
    <property type="entry name" value="4FE4S_FER_1"/>
    <property type="match status" value="1"/>
</dbReference>
<dbReference type="PANTHER" id="PTHR24960:SF79">
    <property type="entry name" value="PHOTOSYSTEM I IRON-SULFUR CENTER"/>
    <property type="match status" value="1"/>
</dbReference>
<gene>
    <name evidence="7" type="ORF">ET524_08900</name>
</gene>
<keyword evidence="3" id="KW-0479">Metal-binding</keyword>
<organism evidence="7 8">
    <name type="scientific">Senegalimassilia faecalis</name>
    <dbReference type="NCBI Taxonomy" id="2509433"/>
    <lineage>
        <taxon>Bacteria</taxon>
        <taxon>Bacillati</taxon>
        <taxon>Actinomycetota</taxon>
        <taxon>Coriobacteriia</taxon>
        <taxon>Coriobacteriales</taxon>
        <taxon>Coriobacteriaceae</taxon>
        <taxon>Senegalimassilia</taxon>
    </lineage>
</organism>
<dbReference type="GO" id="GO:0051539">
    <property type="term" value="F:4 iron, 4 sulfur cluster binding"/>
    <property type="evidence" value="ECO:0007669"/>
    <property type="project" value="UniProtKB-KW"/>
</dbReference>
<dbReference type="PANTHER" id="PTHR24960">
    <property type="entry name" value="PHOTOSYSTEM I IRON-SULFUR CENTER-RELATED"/>
    <property type="match status" value="1"/>
</dbReference>
<evidence type="ECO:0000313" key="7">
    <source>
        <dbReference type="EMBL" id="RXZ55162.1"/>
    </source>
</evidence>
<keyword evidence="2" id="KW-0004">4Fe-4S</keyword>
<dbReference type="GO" id="GO:0046872">
    <property type="term" value="F:metal ion binding"/>
    <property type="evidence" value="ECO:0007669"/>
    <property type="project" value="UniProtKB-KW"/>
</dbReference>
<sequence length="95" mass="10308">MQLPHAAPRAAPRTRRLLAALPTRRLHRLDGAAPIEQARGYRITDSRIGCGTCQGVCPQGVIEEGDPFCIQAEHCLHCGACYEACPVQAIERTGE</sequence>
<keyword evidence="5" id="KW-0411">Iron-sulfur</keyword>
<name>A0A4Q2K6L0_9ACTN</name>
<proteinExistence type="predicted"/>
<dbReference type="EMBL" id="SDPW01000001">
    <property type="protein sequence ID" value="RXZ55162.1"/>
    <property type="molecule type" value="Genomic_DNA"/>
</dbReference>
<evidence type="ECO:0000256" key="3">
    <source>
        <dbReference type="ARBA" id="ARBA00022723"/>
    </source>
</evidence>